<keyword evidence="3" id="KW-0813">Transport</keyword>
<reference evidence="10" key="1">
    <citation type="submission" date="2018-05" db="EMBL/GenBank/DDBJ databases">
        <title>Complete Genome Sequence of Methylobacterium sp. 17SD2-17.</title>
        <authorList>
            <person name="Srinivasan S."/>
        </authorList>
    </citation>
    <scope>NUCLEOTIDE SEQUENCE [LARGE SCALE GENOMIC DNA]</scope>
    <source>
        <strain evidence="10">17SD2-17</strain>
    </source>
</reference>
<evidence type="ECO:0000256" key="4">
    <source>
        <dbReference type="ARBA" id="ARBA00022475"/>
    </source>
</evidence>
<gene>
    <name evidence="9" type="ORF">DK389_22755</name>
</gene>
<feature type="transmembrane region" description="Helical" evidence="8">
    <location>
        <begin position="84"/>
        <end position="103"/>
    </location>
</feature>
<dbReference type="InterPro" id="IPR052017">
    <property type="entry name" value="TSUP"/>
</dbReference>
<protein>
    <recommendedName>
        <fullName evidence="8">Probable membrane transporter protein</fullName>
    </recommendedName>
</protein>
<evidence type="ECO:0000256" key="3">
    <source>
        <dbReference type="ARBA" id="ARBA00022448"/>
    </source>
</evidence>
<feature type="transmembrane region" description="Helical" evidence="8">
    <location>
        <begin position="20"/>
        <end position="42"/>
    </location>
</feature>
<comment type="subcellular location">
    <subcellularLocation>
        <location evidence="1 8">Cell membrane</location>
        <topology evidence="1 8">Multi-pass membrane protein</topology>
    </subcellularLocation>
</comment>
<evidence type="ECO:0000313" key="10">
    <source>
        <dbReference type="Proteomes" id="UP000245926"/>
    </source>
</evidence>
<dbReference type="PANTHER" id="PTHR30269">
    <property type="entry name" value="TRANSMEMBRANE PROTEIN YFCA"/>
    <property type="match status" value="1"/>
</dbReference>
<evidence type="ECO:0000313" key="9">
    <source>
        <dbReference type="EMBL" id="AWN42804.1"/>
    </source>
</evidence>
<comment type="similarity">
    <text evidence="2 8">Belongs to the 4-toluene sulfonate uptake permease (TSUP) (TC 2.A.102) family.</text>
</comment>
<sequence length="259" mass="26686">MATVGSVYSALQADVQLGAALAILVAALIRGFAGFGFALAAVPLLGFFLPPSHAVPLAVGLQLCGGLADLRYAHRSGHWPSLKWLIAGAMIGSPIGVLVLAIASPAAARLAIALACMVGTLALARGFNFPRVPSGHHSGWVGFAAGLFNGLAAMPGPPVVAYYLAMPLTVAQIRASLLIFFLACSLTSAASLVIAGMIHFDMLPSILIGLPLMLLGSWAGEQLFKRSSASRHRAISLFLLATIAVMSGLQALSGFVAFR</sequence>
<evidence type="ECO:0000256" key="8">
    <source>
        <dbReference type="RuleBase" id="RU363041"/>
    </source>
</evidence>
<dbReference type="InterPro" id="IPR002781">
    <property type="entry name" value="TM_pro_TauE-like"/>
</dbReference>
<feature type="transmembrane region" description="Helical" evidence="8">
    <location>
        <begin position="236"/>
        <end position="258"/>
    </location>
</feature>
<dbReference type="PANTHER" id="PTHR30269:SF37">
    <property type="entry name" value="MEMBRANE TRANSPORTER PROTEIN"/>
    <property type="match status" value="1"/>
</dbReference>
<feature type="transmembrane region" description="Helical" evidence="8">
    <location>
        <begin position="177"/>
        <end position="200"/>
    </location>
</feature>
<dbReference type="KEGG" id="mets:DK389_22755"/>
<dbReference type="EMBL" id="CP029550">
    <property type="protein sequence ID" value="AWN42804.1"/>
    <property type="molecule type" value="Genomic_DNA"/>
</dbReference>
<evidence type="ECO:0000256" key="2">
    <source>
        <dbReference type="ARBA" id="ARBA00009142"/>
    </source>
</evidence>
<dbReference type="GO" id="GO:0005886">
    <property type="term" value="C:plasma membrane"/>
    <property type="evidence" value="ECO:0007669"/>
    <property type="project" value="UniProtKB-SubCell"/>
</dbReference>
<name>A0A2U8W9J1_9HYPH</name>
<dbReference type="Proteomes" id="UP000245926">
    <property type="component" value="Chromosome"/>
</dbReference>
<keyword evidence="4 8" id="KW-1003">Cell membrane</keyword>
<feature type="transmembrane region" description="Helical" evidence="8">
    <location>
        <begin position="206"/>
        <end position="224"/>
    </location>
</feature>
<accession>A0A2U8W9J1</accession>
<feature type="transmembrane region" description="Helical" evidence="8">
    <location>
        <begin position="140"/>
        <end position="165"/>
    </location>
</feature>
<keyword evidence="10" id="KW-1185">Reference proteome</keyword>
<organism evidence="9 10">
    <name type="scientific">Methylobacterium durans</name>
    <dbReference type="NCBI Taxonomy" id="2202825"/>
    <lineage>
        <taxon>Bacteria</taxon>
        <taxon>Pseudomonadati</taxon>
        <taxon>Pseudomonadota</taxon>
        <taxon>Alphaproteobacteria</taxon>
        <taxon>Hyphomicrobiales</taxon>
        <taxon>Methylobacteriaceae</taxon>
        <taxon>Methylobacterium</taxon>
    </lineage>
</organism>
<keyword evidence="7 8" id="KW-0472">Membrane</keyword>
<evidence type="ECO:0000256" key="1">
    <source>
        <dbReference type="ARBA" id="ARBA00004651"/>
    </source>
</evidence>
<proteinExistence type="inferred from homology"/>
<keyword evidence="6 8" id="KW-1133">Transmembrane helix</keyword>
<dbReference type="AlphaFoldDB" id="A0A2U8W9J1"/>
<evidence type="ECO:0000256" key="6">
    <source>
        <dbReference type="ARBA" id="ARBA00022989"/>
    </source>
</evidence>
<evidence type="ECO:0000256" key="7">
    <source>
        <dbReference type="ARBA" id="ARBA00023136"/>
    </source>
</evidence>
<feature type="transmembrane region" description="Helical" evidence="8">
    <location>
        <begin position="110"/>
        <end position="128"/>
    </location>
</feature>
<dbReference type="OrthoDB" id="7345770at2"/>
<keyword evidence="5 8" id="KW-0812">Transmembrane</keyword>
<dbReference type="Pfam" id="PF01925">
    <property type="entry name" value="TauE"/>
    <property type="match status" value="1"/>
</dbReference>
<evidence type="ECO:0000256" key="5">
    <source>
        <dbReference type="ARBA" id="ARBA00022692"/>
    </source>
</evidence>